<dbReference type="EMBL" id="AJWY01009465">
    <property type="protein sequence ID" value="EKC58292.1"/>
    <property type="molecule type" value="Genomic_DNA"/>
</dbReference>
<name>K1SC07_9ZZZZ</name>
<organism evidence="1">
    <name type="scientific">human gut metagenome</name>
    <dbReference type="NCBI Taxonomy" id="408170"/>
    <lineage>
        <taxon>unclassified sequences</taxon>
        <taxon>metagenomes</taxon>
        <taxon>organismal metagenomes</taxon>
    </lineage>
</organism>
<keyword evidence="1" id="KW-0675">Receptor</keyword>
<comment type="caution">
    <text evidence="1">The sequence shown here is derived from an EMBL/GenBank/DDBJ whole genome shotgun (WGS) entry which is preliminary data.</text>
</comment>
<gene>
    <name evidence="1" type="ORF">LEA_13935</name>
</gene>
<evidence type="ECO:0000313" key="1">
    <source>
        <dbReference type="EMBL" id="EKC58292.1"/>
    </source>
</evidence>
<proteinExistence type="predicted"/>
<reference evidence="1" key="1">
    <citation type="journal article" date="2013" name="Environ. Microbiol.">
        <title>Microbiota from the distal guts of lean and obese adolescents exhibit partial functional redundancy besides clear differences in community structure.</title>
        <authorList>
            <person name="Ferrer M."/>
            <person name="Ruiz A."/>
            <person name="Lanza F."/>
            <person name="Haange S.B."/>
            <person name="Oberbach A."/>
            <person name="Till H."/>
            <person name="Bargiela R."/>
            <person name="Campoy C."/>
            <person name="Segura M.T."/>
            <person name="Richter M."/>
            <person name="von Bergen M."/>
            <person name="Seifert J."/>
            <person name="Suarez A."/>
        </authorList>
    </citation>
    <scope>NUCLEOTIDE SEQUENCE</scope>
</reference>
<accession>K1SC07</accession>
<dbReference type="AlphaFoldDB" id="K1SC07"/>
<sequence length="238" mass="27309">VKPTNSYDLVYIGGSTAWMEGYDMNTLWTYKYGGLQNVGTASSPDWQPIILHKSGLYETFATWPTGDPMDCSYAMGTTVAPWNMSFSTSFRVYDFDISMIVTGKFGHKFLRESFNYPSVSGRAVPNDKYSEVKNCDPNEMIPLPQNEIETRYYFWDRFYPYMSYLTESASHIRLQEFSVGYNLPKKVVAKIGMKSLQVYAQCNNPFNIYFNGYGEDPEFAKGTIRLQASYTFGIKCKF</sequence>
<protein>
    <submittedName>
        <fullName evidence="1">TonB-dependent receptor</fullName>
    </submittedName>
</protein>
<feature type="non-terminal residue" evidence="1">
    <location>
        <position position="1"/>
    </location>
</feature>